<comment type="caution">
    <text evidence="1">The sequence shown here is derived from an EMBL/GenBank/DDBJ whole genome shotgun (WGS) entry which is preliminary data.</text>
</comment>
<protein>
    <submittedName>
        <fullName evidence="1">YtfJ family protein</fullName>
    </submittedName>
</protein>
<dbReference type="OrthoDB" id="5689995at2"/>
<dbReference type="Proteomes" id="UP000053226">
    <property type="component" value="Unassembled WGS sequence"/>
</dbReference>
<accession>A0A0N1KJG7</accession>
<organism evidence="1 2">
    <name type="scientific">Moellerella wisconsensis ATCC 35017</name>
    <dbReference type="NCBI Taxonomy" id="1354267"/>
    <lineage>
        <taxon>Bacteria</taxon>
        <taxon>Pseudomonadati</taxon>
        <taxon>Pseudomonadota</taxon>
        <taxon>Gammaproteobacteria</taxon>
        <taxon>Enterobacterales</taxon>
        <taxon>Morganellaceae</taxon>
        <taxon>Moellerella</taxon>
    </lineage>
</organism>
<dbReference type="EMBL" id="LGAA01000003">
    <property type="protein sequence ID" value="KPD04257.1"/>
    <property type="molecule type" value="Genomic_DNA"/>
</dbReference>
<evidence type="ECO:0000313" key="1">
    <source>
        <dbReference type="EMBL" id="KPD04257.1"/>
    </source>
</evidence>
<reference evidence="1 2" key="1">
    <citation type="submission" date="2015-07" db="EMBL/GenBank/DDBJ databases">
        <title>ATOL: Assembling a taxonomically balanced genome-scale reconstruction of the evolutionary history of the Enterobacteriaceae.</title>
        <authorList>
            <person name="Plunkett G.III."/>
            <person name="Neeno-Eckwall E.C."/>
            <person name="Glasner J.D."/>
            <person name="Perna N.T."/>
        </authorList>
    </citation>
    <scope>NUCLEOTIDE SEQUENCE [LARGE SCALE GENOMIC DNA]</scope>
    <source>
        <strain evidence="1 2">ATCC 35017</strain>
    </source>
</reference>
<evidence type="ECO:0000313" key="2">
    <source>
        <dbReference type="Proteomes" id="UP000053226"/>
    </source>
</evidence>
<dbReference type="AlphaFoldDB" id="A0A0N1KJG7"/>
<sequence>MIIRSPRQVVLFSLSLLLSSFGVLADRIKLNQPLPHIQITDKGELMINQKNNFNYQNWNSDQLLGKTHTIQHIAGRSSAKELNAPLIDAIKTAKFAPEHYQTTTIVNTDEAIFGTARFVRSSLEDSKKEFPYSQFIVDSQGQAKTAWQLADKTSAILVINKLGQVIWFKQGALTPDEVNNVIGLIESQLTQ</sequence>
<gene>
    <name evidence="1" type="ORF">M992_0367</name>
</gene>
<proteinExistence type="predicted"/>
<dbReference type="RefSeq" id="WP_053907104.1">
    <property type="nucleotide sequence ID" value="NZ_CAWMUS010000003.1"/>
</dbReference>
<dbReference type="NCBIfam" id="TIGR01626">
    <property type="entry name" value="ytfJ_HI0045"/>
    <property type="match status" value="1"/>
</dbReference>
<dbReference type="Pfam" id="PF09695">
    <property type="entry name" value="YtfJ_HI0045"/>
    <property type="match status" value="1"/>
</dbReference>
<dbReference type="InterPro" id="IPR006513">
    <property type="entry name" value="YtfJ_HI0045"/>
</dbReference>
<keyword evidence="2" id="KW-1185">Reference proteome</keyword>
<name>A0A0N1KJG7_9GAMM</name>